<name>A0A8J8T480_HALGN</name>
<reference evidence="2" key="1">
    <citation type="submission" date="2019-06" db="EMBL/GenBank/DDBJ databases">
        <authorList>
            <person name="Zheng W."/>
        </authorList>
    </citation>
    <scope>NUCLEOTIDE SEQUENCE</scope>
    <source>
        <strain evidence="2">QDHG01</strain>
    </source>
</reference>
<dbReference type="InterPro" id="IPR009061">
    <property type="entry name" value="DNA-bd_dom_put_sf"/>
</dbReference>
<keyword evidence="3" id="KW-1185">Reference proteome</keyword>
<dbReference type="EMBL" id="RRYP01006810">
    <property type="protein sequence ID" value="TNV80946.1"/>
    <property type="molecule type" value="Genomic_DNA"/>
</dbReference>
<comment type="caution">
    <text evidence="2">The sequence shown here is derived from an EMBL/GenBank/DDBJ whole genome shotgun (WGS) entry which is preliminary data.</text>
</comment>
<feature type="compositionally biased region" description="Basic residues" evidence="1">
    <location>
        <begin position="241"/>
        <end position="254"/>
    </location>
</feature>
<dbReference type="OrthoDB" id="10667138at2759"/>
<dbReference type="Proteomes" id="UP000785679">
    <property type="component" value="Unassembled WGS sequence"/>
</dbReference>
<dbReference type="SUPFAM" id="SSF46955">
    <property type="entry name" value="Putative DNA-binding domain"/>
    <property type="match status" value="1"/>
</dbReference>
<evidence type="ECO:0000256" key="1">
    <source>
        <dbReference type="SAM" id="MobiDB-lite"/>
    </source>
</evidence>
<protein>
    <submittedName>
        <fullName evidence="2">Uncharacterized protein</fullName>
    </submittedName>
</protein>
<organism evidence="2 3">
    <name type="scientific">Halteria grandinella</name>
    <dbReference type="NCBI Taxonomy" id="5974"/>
    <lineage>
        <taxon>Eukaryota</taxon>
        <taxon>Sar</taxon>
        <taxon>Alveolata</taxon>
        <taxon>Ciliophora</taxon>
        <taxon>Intramacronucleata</taxon>
        <taxon>Spirotrichea</taxon>
        <taxon>Stichotrichia</taxon>
        <taxon>Sporadotrichida</taxon>
        <taxon>Halteriidae</taxon>
        <taxon>Halteria</taxon>
    </lineage>
</organism>
<sequence length="323" mass="39078">MKPAAEFKRKVLLFYCLARRCFNCSKIDFSLDIDTEVVIDPVLKKPICYNCKMSEKFRMISATSAGRKYHVDKKDIDMLNLDFFDVPNPYYTAKKMKLYYEYQIVENLPKIQKWRDFKRQKIQASAKVWRDEKKKMRDEKKIHQTLLALEIEFRREHRGAEKALLTRDQIEEKYINDPLMDLYLNEKTKMQLAQIVDLIDEGKSKKYIQRMQEQQERLKLMRTPEGREAFKRLREKEDKKKGKKGKKDKKKKKETKKEKEARIEKERRKEMAKSTISNRHKDVSARNEKEFDKKRREKEQKKIKERMKKLKKKSKVDSSDDDD</sequence>
<feature type="compositionally biased region" description="Basic and acidic residues" evidence="1">
    <location>
        <begin position="279"/>
        <end position="302"/>
    </location>
</feature>
<accession>A0A8J8T480</accession>
<evidence type="ECO:0000313" key="3">
    <source>
        <dbReference type="Proteomes" id="UP000785679"/>
    </source>
</evidence>
<feature type="region of interest" description="Disordered" evidence="1">
    <location>
        <begin position="234"/>
        <end position="323"/>
    </location>
</feature>
<feature type="compositionally biased region" description="Basic residues" evidence="1">
    <location>
        <begin position="303"/>
        <end position="314"/>
    </location>
</feature>
<gene>
    <name evidence="2" type="ORF">FGO68_gene14668</name>
</gene>
<dbReference type="AlphaFoldDB" id="A0A8J8T480"/>
<feature type="compositionally biased region" description="Basic and acidic residues" evidence="1">
    <location>
        <begin position="255"/>
        <end position="272"/>
    </location>
</feature>
<evidence type="ECO:0000313" key="2">
    <source>
        <dbReference type="EMBL" id="TNV80946.1"/>
    </source>
</evidence>
<proteinExistence type="predicted"/>